<evidence type="ECO:0000313" key="4">
    <source>
        <dbReference type="EMBL" id="MFA1770877.1"/>
    </source>
</evidence>
<dbReference type="AlphaFoldDB" id="A0A5M8QFQ1"/>
<dbReference type="EMBL" id="JBGOGF010000003">
    <property type="protein sequence ID" value="MFA1770877.1"/>
    <property type="molecule type" value="Genomic_DNA"/>
</dbReference>
<reference evidence="3 5" key="2">
    <citation type="submission" date="2019-09" db="EMBL/GenBank/DDBJ databases">
        <title>A bacterium isolated from glacier soil.</title>
        <authorList>
            <person name="Liu Q."/>
        </authorList>
    </citation>
    <scope>NUCLEOTIDE SEQUENCE [LARGE SCALE GENOMIC DNA]</scope>
    <source>
        <strain evidence="3 5">MDT1-10-3</strain>
    </source>
</reference>
<feature type="region of interest" description="Disordered" evidence="1">
    <location>
        <begin position="198"/>
        <end position="217"/>
    </location>
</feature>
<keyword evidence="2" id="KW-1133">Transmembrane helix</keyword>
<keyword evidence="2" id="KW-0472">Membrane</keyword>
<evidence type="ECO:0000256" key="1">
    <source>
        <dbReference type="SAM" id="MobiDB-lite"/>
    </source>
</evidence>
<dbReference type="Proteomes" id="UP001570846">
    <property type="component" value="Unassembled WGS sequence"/>
</dbReference>
<dbReference type="Proteomes" id="UP000323866">
    <property type="component" value="Unassembled WGS sequence"/>
</dbReference>
<dbReference type="EMBL" id="VKKZ01000021">
    <property type="protein sequence ID" value="KAA6433252.1"/>
    <property type="molecule type" value="Genomic_DNA"/>
</dbReference>
<protein>
    <submittedName>
        <fullName evidence="3">Uncharacterized protein</fullName>
    </submittedName>
</protein>
<sequence>MAYVDKTWFEEVYTREDGFIEWLTILPLVVVIGFFLTRIRMPFSPRFSISSLLIVSLSFFVMGEEISWGQRIFQRESSDFFQQHNAQGETNLHNLVVRGVKINKVIFSQVLTVMIAFYLLVFPTLYRKSETIRTLVNRWSVPVPRLYQVVSMVLLFAAMSLCPSGKRAELLEMGATTLFSLMVLYPYNPLKSAHKAEEYPAPTAHSSTRTEAKVVSD</sequence>
<proteinExistence type="predicted"/>
<evidence type="ECO:0000313" key="6">
    <source>
        <dbReference type="Proteomes" id="UP001570846"/>
    </source>
</evidence>
<keyword evidence="6" id="KW-1185">Reference proteome</keyword>
<keyword evidence="2" id="KW-0812">Transmembrane</keyword>
<dbReference type="RefSeq" id="WP_149098913.1">
    <property type="nucleotide sequence ID" value="NZ_BMMG01000004.1"/>
</dbReference>
<comment type="caution">
    <text evidence="3">The sequence shown here is derived from an EMBL/GenBank/DDBJ whole genome shotgun (WGS) entry which is preliminary data.</text>
</comment>
<reference evidence="3 5" key="1">
    <citation type="submission" date="2019-07" db="EMBL/GenBank/DDBJ databases">
        <authorList>
            <person name="Qu J.-H."/>
        </authorList>
    </citation>
    <scope>NUCLEOTIDE SEQUENCE [LARGE SCALE GENOMIC DNA]</scope>
    <source>
        <strain evidence="3 5">MDT1-10-3</strain>
    </source>
</reference>
<feature type="transmembrane region" description="Helical" evidence="2">
    <location>
        <begin position="20"/>
        <end position="39"/>
    </location>
</feature>
<gene>
    <name evidence="4" type="ORF">ACD591_06210</name>
    <name evidence="3" type="ORF">FOE74_12260</name>
</gene>
<accession>A0A5M8QFQ1</accession>
<reference evidence="4 6" key="3">
    <citation type="submission" date="2024-08" db="EMBL/GenBank/DDBJ databases">
        <authorList>
            <person name="Wei W."/>
        </authorList>
    </citation>
    <scope>NUCLEOTIDE SEQUENCE [LARGE SCALE GENOMIC DNA]</scope>
    <source>
        <strain evidence="4 6">XU2</strain>
    </source>
</reference>
<feature type="compositionally biased region" description="Basic and acidic residues" evidence="1">
    <location>
        <begin position="208"/>
        <end position="217"/>
    </location>
</feature>
<evidence type="ECO:0000256" key="2">
    <source>
        <dbReference type="SAM" id="Phobius"/>
    </source>
</evidence>
<name>A0A5M8QFQ1_9BACT</name>
<evidence type="ECO:0000313" key="5">
    <source>
        <dbReference type="Proteomes" id="UP000323866"/>
    </source>
</evidence>
<dbReference type="OrthoDB" id="7067875at2"/>
<feature type="transmembrane region" description="Helical" evidence="2">
    <location>
        <begin position="105"/>
        <end position="126"/>
    </location>
</feature>
<evidence type="ECO:0000313" key="3">
    <source>
        <dbReference type="EMBL" id="KAA6433252.1"/>
    </source>
</evidence>
<organism evidence="3 5">
    <name type="scientific">Rufibacter glacialis</name>
    <dbReference type="NCBI Taxonomy" id="1259555"/>
    <lineage>
        <taxon>Bacteria</taxon>
        <taxon>Pseudomonadati</taxon>
        <taxon>Bacteroidota</taxon>
        <taxon>Cytophagia</taxon>
        <taxon>Cytophagales</taxon>
        <taxon>Hymenobacteraceae</taxon>
        <taxon>Rufibacter</taxon>
    </lineage>
</organism>